<gene>
    <name evidence="2" type="ORF">SPHA_52396</name>
</gene>
<dbReference type="GO" id="GO:0007030">
    <property type="term" value="P:Golgi organization"/>
    <property type="evidence" value="ECO:0007669"/>
    <property type="project" value="TreeGrafter"/>
</dbReference>
<protein>
    <submittedName>
        <fullName evidence="2">Uncharacterized protein</fullName>
    </submittedName>
</protein>
<dbReference type="PANTHER" id="PTHR17985">
    <property type="entry name" value="SER/THR-RICH PROTEIN T10 IN DGCR REGION"/>
    <property type="match status" value="1"/>
</dbReference>
<dbReference type="AlphaFoldDB" id="A0A812DGB1"/>
<dbReference type="GO" id="GO:0005794">
    <property type="term" value="C:Golgi apparatus"/>
    <property type="evidence" value="ECO:0007669"/>
    <property type="project" value="TreeGrafter"/>
</dbReference>
<dbReference type="GO" id="GO:0009306">
    <property type="term" value="P:protein secretion"/>
    <property type="evidence" value="ECO:0007669"/>
    <property type="project" value="TreeGrafter"/>
</dbReference>
<dbReference type="InterPro" id="IPR008551">
    <property type="entry name" value="TANGO2"/>
</dbReference>
<dbReference type="Proteomes" id="UP000597762">
    <property type="component" value="Unassembled WGS sequence"/>
</dbReference>
<keyword evidence="3" id="KW-1185">Reference proteome</keyword>
<dbReference type="OrthoDB" id="191601at2759"/>
<reference evidence="2" key="1">
    <citation type="submission" date="2021-01" db="EMBL/GenBank/DDBJ databases">
        <authorList>
            <person name="Li R."/>
            <person name="Bekaert M."/>
        </authorList>
    </citation>
    <scope>NUCLEOTIDE SEQUENCE</scope>
    <source>
        <strain evidence="2">Farmed</strain>
    </source>
</reference>
<comment type="caution">
    <text evidence="2">The sequence shown here is derived from an EMBL/GenBank/DDBJ whole genome shotgun (WGS) entry which is preliminary data.</text>
</comment>
<dbReference type="PANTHER" id="PTHR17985:SF8">
    <property type="entry name" value="TRANSPORT AND GOLGI ORGANIZATION PROTEIN 2 HOMOLOG"/>
    <property type="match status" value="1"/>
</dbReference>
<organism evidence="2 3">
    <name type="scientific">Acanthosepion pharaonis</name>
    <name type="common">Pharaoh cuttlefish</name>
    <name type="synonym">Sepia pharaonis</name>
    <dbReference type="NCBI Taxonomy" id="158019"/>
    <lineage>
        <taxon>Eukaryota</taxon>
        <taxon>Metazoa</taxon>
        <taxon>Spiralia</taxon>
        <taxon>Lophotrochozoa</taxon>
        <taxon>Mollusca</taxon>
        <taxon>Cephalopoda</taxon>
        <taxon>Coleoidea</taxon>
        <taxon>Decapodiformes</taxon>
        <taxon>Sepiida</taxon>
        <taxon>Sepiina</taxon>
        <taxon>Sepiidae</taxon>
        <taxon>Acanthosepion</taxon>
    </lineage>
</organism>
<proteinExistence type="predicted"/>
<dbReference type="Pfam" id="PF05742">
    <property type="entry name" value="TANGO2"/>
    <property type="match status" value="1"/>
</dbReference>
<evidence type="ECO:0000313" key="3">
    <source>
        <dbReference type="Proteomes" id="UP000597762"/>
    </source>
</evidence>
<sequence length="302" mass="34486">MVPTRAITVESKKESTPNWSDQHSKSEMCLLFYQLNEDAAPGSFHLVLACVRDEYWDRPTLPSGFWANNPSCIGGIDLQTGSGGTWLAMNREGKLAVLLNILINEEDNTKMSRGALVSDYVKNKESNIERYLNDIAQNADQFKDFNLILFDLKLKSTYYYTNETKDSKPMKLQSGTYAFGNTQMTKPWKKVIAGKEKFKNVLAQFSEVKDQEKLQTALFDLMSTEERYFDEEAAVEFPGKDYITAYITCRNTDIRYGSRTHTVILVDGEGNCTFLEKTLQTPVVVNNYKWESSSHSFRLNLD</sequence>
<name>A0A812DGB1_ACAPH</name>
<evidence type="ECO:0000256" key="1">
    <source>
        <dbReference type="SAM" id="MobiDB-lite"/>
    </source>
</evidence>
<feature type="region of interest" description="Disordered" evidence="1">
    <location>
        <begin position="1"/>
        <end position="21"/>
    </location>
</feature>
<evidence type="ECO:0000313" key="2">
    <source>
        <dbReference type="EMBL" id="CAE1298030.1"/>
    </source>
</evidence>
<accession>A0A812DGB1</accession>
<dbReference type="EMBL" id="CAHIKZ030003250">
    <property type="protein sequence ID" value="CAE1298030.1"/>
    <property type="molecule type" value="Genomic_DNA"/>
</dbReference>